<proteinExistence type="predicted"/>
<organism evidence="1">
    <name type="scientific">Ananas comosus var. bracteatus</name>
    <name type="common">red pineapple</name>
    <dbReference type="NCBI Taxonomy" id="296719"/>
    <lineage>
        <taxon>Eukaryota</taxon>
        <taxon>Viridiplantae</taxon>
        <taxon>Streptophyta</taxon>
        <taxon>Embryophyta</taxon>
        <taxon>Tracheophyta</taxon>
        <taxon>Spermatophyta</taxon>
        <taxon>Magnoliopsida</taxon>
        <taxon>Liliopsida</taxon>
        <taxon>Poales</taxon>
        <taxon>Bromeliaceae</taxon>
        <taxon>Bromelioideae</taxon>
        <taxon>Ananas</taxon>
    </lineage>
</organism>
<dbReference type="EMBL" id="LR862147">
    <property type="protein sequence ID" value="CAD1828833.1"/>
    <property type="molecule type" value="Genomic_DNA"/>
</dbReference>
<gene>
    <name evidence="1" type="ORF">CB5_LOCUS12044</name>
</gene>
<name>A0A6V7PDK3_ANACO</name>
<dbReference type="AlphaFoldDB" id="A0A6V7PDK3"/>
<reference evidence="1" key="1">
    <citation type="submission" date="2020-07" db="EMBL/GenBank/DDBJ databases">
        <authorList>
            <person name="Lin J."/>
        </authorList>
    </citation>
    <scope>NUCLEOTIDE SEQUENCE</scope>
</reference>
<accession>A0A6V7PDK3</accession>
<sequence length="150" mass="17240">MSSTGILFSFNGDWITQEWIDEGKKLAVVQQQFLRALIANTFWQIWKERNARQYSNNSSSIQIEANSALEAQAKAMEEAIAEAHQHGIQRHNEEVCCYQVLFVKREANMVADWLATRANLPQSSLFTNANRHPELCRMLDKDIGHFLLLC</sequence>
<protein>
    <submittedName>
        <fullName evidence="1">Uncharacterized protein</fullName>
    </submittedName>
</protein>
<evidence type="ECO:0000313" key="1">
    <source>
        <dbReference type="EMBL" id="CAD1828833.1"/>
    </source>
</evidence>